<dbReference type="InterPro" id="IPR037914">
    <property type="entry name" value="SpoVT-AbrB_sf"/>
</dbReference>
<name>A0A1I4SSZ4_9EURY</name>
<protein>
    <recommendedName>
        <fullName evidence="3">Looped-hinge helix DNA binding domain-containing protein, AbrB family</fullName>
    </recommendedName>
</protein>
<dbReference type="AlphaFoldDB" id="A0A1I4SSZ4"/>
<evidence type="ECO:0000313" key="2">
    <source>
        <dbReference type="Proteomes" id="UP000198535"/>
    </source>
</evidence>
<gene>
    <name evidence="1" type="ORF">SAMN04488696_1998</name>
</gene>
<dbReference type="OrthoDB" id="67352at2157"/>
<dbReference type="SUPFAM" id="SSF89447">
    <property type="entry name" value="AbrB/MazE/MraZ-like"/>
    <property type="match status" value="1"/>
</dbReference>
<dbReference type="RefSeq" id="WP_177188035.1">
    <property type="nucleotide sequence ID" value="NZ_FOUJ01000004.1"/>
</dbReference>
<evidence type="ECO:0008006" key="3">
    <source>
        <dbReference type="Google" id="ProtNLM"/>
    </source>
</evidence>
<organism evidence="1 2">
    <name type="scientific">Methanolobus profundi</name>
    <dbReference type="NCBI Taxonomy" id="487685"/>
    <lineage>
        <taxon>Archaea</taxon>
        <taxon>Methanobacteriati</taxon>
        <taxon>Methanobacteriota</taxon>
        <taxon>Stenosarchaea group</taxon>
        <taxon>Methanomicrobia</taxon>
        <taxon>Methanosarcinales</taxon>
        <taxon>Methanosarcinaceae</taxon>
        <taxon>Methanolobus</taxon>
    </lineage>
</organism>
<reference evidence="2" key="1">
    <citation type="submission" date="2016-10" db="EMBL/GenBank/DDBJ databases">
        <authorList>
            <person name="Varghese N."/>
            <person name="Submissions S."/>
        </authorList>
    </citation>
    <scope>NUCLEOTIDE SEQUENCE [LARGE SCALE GENOMIC DNA]</scope>
    <source>
        <strain evidence="2">Mob M</strain>
    </source>
</reference>
<dbReference type="EMBL" id="FOUJ01000004">
    <property type="protein sequence ID" value="SFM67562.1"/>
    <property type="molecule type" value="Genomic_DNA"/>
</dbReference>
<proteinExistence type="predicted"/>
<dbReference type="Proteomes" id="UP000198535">
    <property type="component" value="Unassembled WGS sequence"/>
</dbReference>
<accession>A0A1I4SSZ4</accession>
<keyword evidence="2" id="KW-1185">Reference proteome</keyword>
<sequence length="47" mass="5315">MSKGLKTTVQESSGKYTAPIPTDLVNLLDLNKGDKFMWKMEDKKITI</sequence>
<evidence type="ECO:0000313" key="1">
    <source>
        <dbReference type="EMBL" id="SFM67562.1"/>
    </source>
</evidence>